<name>A0A166QHC9_9PEZI</name>
<feature type="compositionally biased region" description="Polar residues" evidence="1">
    <location>
        <begin position="53"/>
        <end position="76"/>
    </location>
</feature>
<feature type="compositionally biased region" description="Polar residues" evidence="1">
    <location>
        <begin position="240"/>
        <end position="274"/>
    </location>
</feature>
<dbReference type="Proteomes" id="UP000076552">
    <property type="component" value="Unassembled WGS sequence"/>
</dbReference>
<evidence type="ECO:0000313" key="2">
    <source>
        <dbReference type="EMBL" id="KZL67929.1"/>
    </source>
</evidence>
<dbReference type="EMBL" id="LFIV01000134">
    <property type="protein sequence ID" value="KZL67929.1"/>
    <property type="molecule type" value="Genomic_DNA"/>
</dbReference>
<evidence type="ECO:0000256" key="1">
    <source>
        <dbReference type="SAM" id="MobiDB-lite"/>
    </source>
</evidence>
<evidence type="ECO:0000313" key="3">
    <source>
        <dbReference type="Proteomes" id="UP000076552"/>
    </source>
</evidence>
<sequence length="498" mass="52737">MDKTAQMEAARLLALEFKSGGNPRRGGGDRGGGRGLRGGSGTRGVGVGRIMNNPRSEVPRSSMSRPVPTTSRPALTVGNVNRAPTQINPALAGWLGGQRADCNDPVACVPTATREATAPVPVDPKLTGWLTNNSQSQPSANPVPIPNATLGLERPFPASASVPGVTSAAQLTAVSQARILPEPTHVTAHIESPATLVVNNTSWGQPKASGGLFEKKPTTASKLNGLGKSMWASEEPKIAHTQNRDNNANDTVDTNSSIRASSMPQEQPVDSTTTTYDGQVSRLLETVHNKDETQMASIKTGSKLTLRQQPEVGTMLWALQQLDAGLELPDPQQFKAHGGGVNDNYRHVQPVAASQADNVNGAASQSQDQMTENYKTNEALVNDLNCHCPKRSHPVIGLAASKHNAGAEGDVDISGMSTTARNRFAVNVILHDHAMPDCPVLLRTKAKYPLYFGANPATVDDENDGLSVIRWEESHHATRPLAQQSGVGSGLMSSIWAA</sequence>
<accession>A0A166QHC9</accession>
<gene>
    <name evidence="2" type="ORF">CT0861_02578</name>
</gene>
<comment type="caution">
    <text evidence="2">The sequence shown here is derived from an EMBL/GenBank/DDBJ whole genome shotgun (WGS) entry which is preliminary data.</text>
</comment>
<reference evidence="2 3" key="1">
    <citation type="submission" date="2015-06" db="EMBL/GenBank/DDBJ databases">
        <title>Survival trade-offs in plant roots during colonization by closely related pathogenic and mutualistic fungi.</title>
        <authorList>
            <person name="Hacquard S."/>
            <person name="Kracher B."/>
            <person name="Hiruma K."/>
            <person name="Weinman A."/>
            <person name="Muench P."/>
            <person name="Garrido Oter R."/>
            <person name="Ver Loren van Themaat E."/>
            <person name="Dallerey J.-F."/>
            <person name="Damm U."/>
            <person name="Henrissat B."/>
            <person name="Lespinet O."/>
            <person name="Thon M."/>
            <person name="Kemen E."/>
            <person name="McHardy A.C."/>
            <person name="Schulze-Lefert P."/>
            <person name="O'Connell R.J."/>
        </authorList>
    </citation>
    <scope>NUCLEOTIDE SEQUENCE [LARGE SCALE GENOMIC DNA]</scope>
    <source>
        <strain evidence="2 3">0861</strain>
    </source>
</reference>
<feature type="compositionally biased region" description="Gly residues" evidence="1">
    <location>
        <begin position="33"/>
        <end position="47"/>
    </location>
</feature>
<proteinExistence type="predicted"/>
<protein>
    <submittedName>
        <fullName evidence="2">Uncharacterized protein</fullName>
    </submittedName>
</protein>
<organism evidence="2 3">
    <name type="scientific">Colletotrichum tofieldiae</name>
    <dbReference type="NCBI Taxonomy" id="708197"/>
    <lineage>
        <taxon>Eukaryota</taxon>
        <taxon>Fungi</taxon>
        <taxon>Dikarya</taxon>
        <taxon>Ascomycota</taxon>
        <taxon>Pezizomycotina</taxon>
        <taxon>Sordariomycetes</taxon>
        <taxon>Hypocreomycetidae</taxon>
        <taxon>Glomerellales</taxon>
        <taxon>Glomerellaceae</taxon>
        <taxon>Colletotrichum</taxon>
        <taxon>Colletotrichum spaethianum species complex</taxon>
    </lineage>
</organism>
<feature type="region of interest" description="Disordered" evidence="1">
    <location>
        <begin position="15"/>
        <end position="76"/>
    </location>
</feature>
<feature type="region of interest" description="Disordered" evidence="1">
    <location>
        <begin position="237"/>
        <end position="274"/>
    </location>
</feature>
<keyword evidence="3" id="KW-1185">Reference proteome</keyword>
<dbReference type="AlphaFoldDB" id="A0A166QHC9"/>